<evidence type="ECO:0000313" key="13">
    <source>
        <dbReference type="EMBL" id="EHB14594.1"/>
    </source>
</evidence>
<evidence type="ECO:0000256" key="8">
    <source>
        <dbReference type="ARBA" id="ARBA00031941"/>
    </source>
</evidence>
<dbReference type="PANTHER" id="PTHR12048:SF0">
    <property type="entry name" value="CCAAT_ENHANCER-BINDING PROTEIN ZETA"/>
    <property type="match status" value="1"/>
</dbReference>
<dbReference type="Proteomes" id="UP000006813">
    <property type="component" value="Unassembled WGS sequence"/>
</dbReference>
<comment type="subcellular location">
    <subcellularLocation>
        <location evidence="1">Nucleus</location>
    </subcellularLocation>
</comment>
<reference evidence="14" key="2">
    <citation type="submission" date="2015-10" db="EMBL/GenBank/DDBJ databases">
        <title>FRAMA: From RNA-seq data to annotated mRNA assemblies.</title>
        <authorList>
            <person name="Bens M."/>
            <person name="Sahm A."/>
            <person name="Jahn N."/>
            <person name="Morhart M."/>
            <person name="Holtze S."/>
            <person name="Hildebrandt T.B."/>
            <person name="Platzer M."/>
            <person name="Szafranski K."/>
        </authorList>
    </citation>
    <scope>NUCLEOTIDE SEQUENCE</scope>
    <source>
        <tissue evidence="14">Kidney</tissue>
    </source>
</reference>
<accession>G5BZ83</accession>
<organism evidence="13 15">
    <name type="scientific">Heterocephalus glaber</name>
    <name type="common">Naked mole rat</name>
    <dbReference type="NCBI Taxonomy" id="10181"/>
    <lineage>
        <taxon>Eukaryota</taxon>
        <taxon>Metazoa</taxon>
        <taxon>Chordata</taxon>
        <taxon>Craniata</taxon>
        <taxon>Vertebrata</taxon>
        <taxon>Euteleostomi</taxon>
        <taxon>Mammalia</taxon>
        <taxon>Eutheria</taxon>
        <taxon>Euarchontoglires</taxon>
        <taxon>Glires</taxon>
        <taxon>Rodentia</taxon>
        <taxon>Hystricomorpha</taxon>
        <taxon>Bathyergidae</taxon>
        <taxon>Heterocephalus</taxon>
    </lineage>
</organism>
<dbReference type="InterPro" id="IPR040155">
    <property type="entry name" value="CEBPZ/Mak21-like"/>
</dbReference>
<feature type="compositionally biased region" description="Acidic residues" evidence="11">
    <location>
        <begin position="915"/>
        <end position="939"/>
    </location>
</feature>
<feature type="region of interest" description="Disordered" evidence="11">
    <location>
        <begin position="1"/>
        <end position="41"/>
    </location>
</feature>
<evidence type="ECO:0000256" key="9">
    <source>
        <dbReference type="ARBA" id="ARBA00058879"/>
    </source>
</evidence>
<dbReference type="GO" id="GO:0003713">
    <property type="term" value="F:transcription coactivator activity"/>
    <property type="evidence" value="ECO:0007669"/>
    <property type="project" value="Ensembl"/>
</dbReference>
<evidence type="ECO:0000256" key="2">
    <source>
        <dbReference type="ARBA" id="ARBA00007797"/>
    </source>
</evidence>
<feature type="compositionally biased region" description="Acidic residues" evidence="11">
    <location>
        <begin position="884"/>
        <end position="898"/>
    </location>
</feature>
<dbReference type="EMBL" id="JH172532">
    <property type="protein sequence ID" value="EHB14594.1"/>
    <property type="molecule type" value="Genomic_DNA"/>
</dbReference>
<keyword evidence="5" id="KW-0010">Activator</keyword>
<comment type="function">
    <text evidence="9">Stimulates transcription from the HSP70 promoter.</text>
</comment>
<evidence type="ECO:0000313" key="14">
    <source>
        <dbReference type="EMBL" id="JAN96943.1"/>
    </source>
</evidence>
<feature type="compositionally biased region" description="Acidic residues" evidence="11">
    <location>
        <begin position="23"/>
        <end position="35"/>
    </location>
</feature>
<evidence type="ECO:0000256" key="4">
    <source>
        <dbReference type="ARBA" id="ARBA00023015"/>
    </source>
</evidence>
<feature type="compositionally biased region" description="Basic and acidic residues" evidence="11">
    <location>
        <begin position="1"/>
        <end position="22"/>
    </location>
</feature>
<keyword evidence="7" id="KW-0539">Nucleus</keyword>
<dbReference type="Pfam" id="PF03914">
    <property type="entry name" value="CBF"/>
    <property type="match status" value="1"/>
</dbReference>
<dbReference type="OMA" id="EIWCNDE"/>
<dbReference type="AlphaFoldDB" id="G5BZ83"/>
<sequence>MAAAKEPLEFHAKRPWPRREVLEDSDEEDENDNGEAENGFSLEEVLRLGGTKQDYLMLAALDENEEVLDGGKKGTIDDLQEGELKAFIQSLSLAKYAESFIEEDEPAKKENTSEKEAKVSKIENKQQNAAESVRMSVNKVKNKDMPEKHSGKNSSAIPKVKKDKQQDVFEFFERETLLLKAGGKWYDLEYSNEYCLEPQPQDIVCKYKTLAQKLYECEINLFKNKTNKQKGASSAWMKAIVSSGTLGDRMAAMILLIQDDAVHTLQFVETLLNLVKKKGSKQQCFMALDTFKELLITDLLPDNRKLRVFSQHPFNKLEQLSSGNKDSRDRRLILWYFEHQLKHLVAEFVQILETLSQDSLAASKIRALTAAHELLCNKPEEEKALLVQVVNKLGDPQNRIATKASHLLETLLCKHPNMKGVVCGEIERLLFRSNISPKAQYYSICFLNQIALSHEESELANKLITIYFCFFRTCVKKKDIESKMLSALLTGVNRAYPYSQSGDDKVREQVDTLFKVLHLVNFNTSVQALMLLFQVMNSQQTISDRYYSALYRKMLDPGLMMCSKQAMFLNLVYKSLKADIVLRRVKAFVKRLLEITCAQMPPFICGALYLVSEILKAKPDLRSQLDDHVETDDEEKFVDIGDDEDTEEFTDADKETEIDTVGKVETEETGSDTKTKNPKTASWVHVDNLRGVKQLNTYDPLSRNPLFCGAENTSLWELKKLSEHFHPSVALFAKTILQGNYIQYSGDPLQDFTLMRFLDRFVYRNPKPHKGKENTDSVVMQPKWKHFIKDIRSLAVNSKEFLAKEESQIPVDEVFFHRYYKKAAIIKEKQKRNADEESIEDVDDEEFEKMIDTFEDDNYYTGGTDDLDFVSNVKKKTKRAKDNCEDEDSEGSDDEFANLDDEEVSLGSMDEEFAEIDEDAGTFMDVSDDESEGIPELDEVNSKDSAKRNKRRGTGDFDFAGSFEGPKKKKKRNLNNSSLFVSAEEFGHLLDENMGSRFDNIGMNAMANKDNASLKQLRWEAERDDWIHNRDVRSIIKKKKNFKKKRPNTQKAKKQRK</sequence>
<evidence type="ECO:0000256" key="10">
    <source>
        <dbReference type="ARBA" id="ARBA00073389"/>
    </source>
</evidence>
<keyword evidence="3" id="KW-0597">Phosphoprotein</keyword>
<feature type="compositionally biased region" description="Basic and acidic residues" evidence="11">
    <location>
        <begin position="651"/>
        <end position="675"/>
    </location>
</feature>
<evidence type="ECO:0000256" key="7">
    <source>
        <dbReference type="ARBA" id="ARBA00023242"/>
    </source>
</evidence>
<dbReference type="InParanoid" id="G5BZ83"/>
<feature type="region of interest" description="Disordered" evidence="11">
    <location>
        <begin position="878"/>
        <end position="898"/>
    </location>
</feature>
<name>G5BZ83_HETGA</name>
<comment type="similarity">
    <text evidence="2">Belongs to the CBF/MAK21 family.</text>
</comment>
<dbReference type="FunFam" id="1.25.10.10:FF:000805">
    <property type="entry name" value="Similar to transcription factor CBF/MAK21"/>
    <property type="match status" value="1"/>
</dbReference>
<evidence type="ECO:0000256" key="11">
    <source>
        <dbReference type="SAM" id="MobiDB-lite"/>
    </source>
</evidence>
<evidence type="ECO:0000256" key="5">
    <source>
        <dbReference type="ARBA" id="ARBA00023159"/>
    </source>
</evidence>
<dbReference type="SUPFAM" id="SSF48371">
    <property type="entry name" value="ARM repeat"/>
    <property type="match status" value="1"/>
</dbReference>
<gene>
    <name evidence="14" type="primary">CEBPZ</name>
    <name evidence="13" type="ORF">GW7_21644</name>
</gene>
<feature type="compositionally biased region" description="Basic and acidic residues" evidence="11">
    <location>
        <begin position="106"/>
        <end position="124"/>
    </location>
</feature>
<dbReference type="STRING" id="10181.G5BZ83"/>
<feature type="domain" description="CCAAT-binding factor" evidence="12">
    <location>
        <begin position="525"/>
        <end position="733"/>
    </location>
</feature>
<evidence type="ECO:0000256" key="6">
    <source>
        <dbReference type="ARBA" id="ARBA00023163"/>
    </source>
</evidence>
<dbReference type="eggNOG" id="KOG2038">
    <property type="taxonomic scope" value="Eukaryota"/>
</dbReference>
<feature type="region of interest" description="Disordered" evidence="11">
    <location>
        <begin position="1036"/>
        <end position="1057"/>
    </location>
</feature>
<dbReference type="GO" id="GO:0005654">
    <property type="term" value="C:nucleoplasm"/>
    <property type="evidence" value="ECO:0007669"/>
    <property type="project" value="Ensembl"/>
</dbReference>
<protein>
    <recommendedName>
        <fullName evidence="10">CCAAT/enhancer-binding protein zeta</fullName>
    </recommendedName>
    <alternativeName>
        <fullName evidence="8">CCAAT-box-binding transcription factor</fullName>
    </alternativeName>
</protein>
<dbReference type="FunCoup" id="G5BZ83">
    <property type="interactions" value="3237"/>
</dbReference>
<reference evidence="13 15" key="1">
    <citation type="journal article" date="2011" name="Nature">
        <title>Genome sequencing reveals insights into physiology and longevity of the naked mole rat.</title>
        <authorList>
            <person name="Kim E.B."/>
            <person name="Fang X."/>
            <person name="Fushan A.A."/>
            <person name="Huang Z."/>
            <person name="Lobanov A.V."/>
            <person name="Han L."/>
            <person name="Marino S.M."/>
            <person name="Sun X."/>
            <person name="Turanov A.A."/>
            <person name="Yang P."/>
            <person name="Yim S.H."/>
            <person name="Zhao X."/>
            <person name="Kasaikina M.V."/>
            <person name="Stoletzki N."/>
            <person name="Peng C."/>
            <person name="Polak P."/>
            <person name="Xiong Z."/>
            <person name="Kiezun A."/>
            <person name="Zhu Y."/>
            <person name="Chen Y."/>
            <person name="Kryukov G.V."/>
            <person name="Zhang Q."/>
            <person name="Peshkin L."/>
            <person name="Yang L."/>
            <person name="Bronson R.T."/>
            <person name="Buffenstein R."/>
            <person name="Wang B."/>
            <person name="Han C."/>
            <person name="Li Q."/>
            <person name="Chen L."/>
            <person name="Zhao W."/>
            <person name="Sunyaev S.R."/>
            <person name="Park T.J."/>
            <person name="Zhang G."/>
            <person name="Wang J."/>
            <person name="Gladyshev V.N."/>
        </authorList>
    </citation>
    <scope>NUCLEOTIDE SEQUENCE [LARGE SCALE GENOMIC DNA]</scope>
</reference>
<keyword evidence="4" id="KW-0805">Transcription regulation</keyword>
<dbReference type="InterPro" id="IPR016024">
    <property type="entry name" value="ARM-type_fold"/>
</dbReference>
<evidence type="ECO:0000256" key="3">
    <source>
        <dbReference type="ARBA" id="ARBA00022553"/>
    </source>
</evidence>
<feature type="region of interest" description="Disordered" evidence="11">
    <location>
        <begin position="915"/>
        <end position="975"/>
    </location>
</feature>
<evidence type="ECO:0000313" key="15">
    <source>
        <dbReference type="Proteomes" id="UP000006813"/>
    </source>
</evidence>
<evidence type="ECO:0000259" key="12">
    <source>
        <dbReference type="Pfam" id="PF03914"/>
    </source>
</evidence>
<dbReference type="InterPro" id="IPR005612">
    <property type="entry name" value="CCAAT-binding_factor"/>
</dbReference>
<dbReference type="GO" id="GO:0045944">
    <property type="term" value="P:positive regulation of transcription by RNA polymerase II"/>
    <property type="evidence" value="ECO:0007669"/>
    <property type="project" value="Ensembl"/>
</dbReference>
<dbReference type="EMBL" id="GEBF01006689">
    <property type="protein sequence ID" value="JAN96943.1"/>
    <property type="molecule type" value="Transcribed_RNA"/>
</dbReference>
<feature type="region of interest" description="Disordered" evidence="11">
    <location>
        <begin position="104"/>
        <end position="133"/>
    </location>
</feature>
<evidence type="ECO:0000256" key="1">
    <source>
        <dbReference type="ARBA" id="ARBA00004123"/>
    </source>
</evidence>
<feature type="region of interest" description="Disordered" evidence="11">
    <location>
        <begin position="642"/>
        <end position="679"/>
    </location>
</feature>
<proteinExistence type="inferred from homology"/>
<keyword evidence="6" id="KW-0804">Transcription</keyword>
<dbReference type="PANTHER" id="PTHR12048">
    <property type="entry name" value="CCAAT-BINDING FACTOR-RELATED"/>
    <property type="match status" value="1"/>
</dbReference>